<evidence type="ECO:0000313" key="7">
    <source>
        <dbReference type="Proteomes" id="UP001153636"/>
    </source>
</evidence>
<organism evidence="6 7">
    <name type="scientific">Psylliodes chrysocephalus</name>
    <dbReference type="NCBI Taxonomy" id="3402493"/>
    <lineage>
        <taxon>Eukaryota</taxon>
        <taxon>Metazoa</taxon>
        <taxon>Ecdysozoa</taxon>
        <taxon>Arthropoda</taxon>
        <taxon>Hexapoda</taxon>
        <taxon>Insecta</taxon>
        <taxon>Pterygota</taxon>
        <taxon>Neoptera</taxon>
        <taxon>Endopterygota</taxon>
        <taxon>Coleoptera</taxon>
        <taxon>Polyphaga</taxon>
        <taxon>Cucujiformia</taxon>
        <taxon>Chrysomeloidea</taxon>
        <taxon>Chrysomelidae</taxon>
        <taxon>Galerucinae</taxon>
        <taxon>Alticini</taxon>
        <taxon>Psylliodes</taxon>
    </lineage>
</organism>
<name>A0A9P0G8P5_9CUCU</name>
<evidence type="ECO:0000256" key="5">
    <source>
        <dbReference type="SAM" id="SignalP"/>
    </source>
</evidence>
<dbReference type="PANTHER" id="PTHR11857">
    <property type="entry name" value="ODORANT BINDING PROTEIN-RELATED"/>
    <property type="match status" value="1"/>
</dbReference>
<dbReference type="EMBL" id="OV651828">
    <property type="protein sequence ID" value="CAH1104043.1"/>
    <property type="molecule type" value="Genomic_DNA"/>
</dbReference>
<protein>
    <submittedName>
        <fullName evidence="6">Uncharacterized protein</fullName>
    </submittedName>
</protein>
<sequence>MKTVIFTIIVIFINISFAENMTNLARKLERRRSYYFKKNKDNDDYTVINRVAFPDSNLTELKYPVIKKESAYQTYEKLTELEPDYISTKLDPKLLQAFMEKVTKFAQTCIEETKASGDDVAQLMAHTIPDTHEGKCMISCVYKKFKIQNEDGTINTEEANKLMEKVKDNDAELYEKLNTVYQTCNKPSIVVEDHCLTAVNLASCAVAEAKKVGISTEMMGL</sequence>
<feature type="signal peptide" evidence="5">
    <location>
        <begin position="1"/>
        <end position="18"/>
    </location>
</feature>
<dbReference type="FunFam" id="1.10.238.20:FF:000006">
    <property type="entry name" value="Odorant binding protein 15"/>
    <property type="match status" value="1"/>
</dbReference>
<dbReference type="SMART" id="SM00708">
    <property type="entry name" value="PhBP"/>
    <property type="match status" value="1"/>
</dbReference>
<keyword evidence="2" id="KW-0964">Secreted</keyword>
<dbReference type="Gene3D" id="1.10.238.20">
    <property type="entry name" value="Pheromone/general odorant binding protein domain"/>
    <property type="match status" value="1"/>
</dbReference>
<keyword evidence="4" id="KW-1015">Disulfide bond</keyword>
<dbReference type="CDD" id="cd23992">
    <property type="entry name" value="PBP_GOBP"/>
    <property type="match status" value="1"/>
</dbReference>
<dbReference type="Proteomes" id="UP001153636">
    <property type="component" value="Chromosome 16"/>
</dbReference>
<dbReference type="PANTHER" id="PTHR11857:SF42">
    <property type="entry name" value="GENERAL ODORANT-BINDING PROTEIN 19D-RELATED"/>
    <property type="match status" value="1"/>
</dbReference>
<comment type="subcellular location">
    <subcellularLocation>
        <location evidence="1">Secreted</location>
    </subcellularLocation>
</comment>
<evidence type="ECO:0000256" key="3">
    <source>
        <dbReference type="ARBA" id="ARBA00022729"/>
    </source>
</evidence>
<feature type="chain" id="PRO_5040484863" evidence="5">
    <location>
        <begin position="19"/>
        <end position="221"/>
    </location>
</feature>
<dbReference type="InterPro" id="IPR036728">
    <property type="entry name" value="PBP_GOBP_sf"/>
</dbReference>
<dbReference type="InterPro" id="IPR006170">
    <property type="entry name" value="PBP/GOBP"/>
</dbReference>
<dbReference type="GO" id="GO:0005549">
    <property type="term" value="F:odorant binding"/>
    <property type="evidence" value="ECO:0007669"/>
    <property type="project" value="InterPro"/>
</dbReference>
<proteinExistence type="predicted"/>
<dbReference type="SUPFAM" id="SSF47565">
    <property type="entry name" value="Insect pheromone/odorant-binding proteins"/>
    <property type="match status" value="1"/>
</dbReference>
<accession>A0A9P0G8P5</accession>
<dbReference type="GO" id="GO:0005615">
    <property type="term" value="C:extracellular space"/>
    <property type="evidence" value="ECO:0007669"/>
    <property type="project" value="TreeGrafter"/>
</dbReference>
<keyword evidence="3 5" id="KW-0732">Signal</keyword>
<evidence type="ECO:0000256" key="4">
    <source>
        <dbReference type="ARBA" id="ARBA00023157"/>
    </source>
</evidence>
<dbReference type="Pfam" id="PF01395">
    <property type="entry name" value="PBP_GOBP"/>
    <property type="match status" value="1"/>
</dbReference>
<evidence type="ECO:0000256" key="1">
    <source>
        <dbReference type="ARBA" id="ARBA00004613"/>
    </source>
</evidence>
<reference evidence="6" key="1">
    <citation type="submission" date="2022-01" db="EMBL/GenBank/DDBJ databases">
        <authorList>
            <person name="King R."/>
        </authorList>
    </citation>
    <scope>NUCLEOTIDE SEQUENCE</scope>
</reference>
<keyword evidence="7" id="KW-1185">Reference proteome</keyword>
<evidence type="ECO:0000256" key="2">
    <source>
        <dbReference type="ARBA" id="ARBA00022525"/>
    </source>
</evidence>
<dbReference type="GO" id="GO:0007608">
    <property type="term" value="P:sensory perception of smell"/>
    <property type="evidence" value="ECO:0007669"/>
    <property type="project" value="TreeGrafter"/>
</dbReference>
<gene>
    <name evidence="6" type="ORF">PSYICH_LOCUS5084</name>
</gene>
<dbReference type="OrthoDB" id="6595846at2759"/>
<dbReference type="AlphaFoldDB" id="A0A9P0G8P5"/>
<evidence type="ECO:0000313" key="6">
    <source>
        <dbReference type="EMBL" id="CAH1104043.1"/>
    </source>
</evidence>